<dbReference type="RefSeq" id="WP_076481274.1">
    <property type="nucleotide sequence ID" value="NZ_FTNT01000010.1"/>
</dbReference>
<gene>
    <name evidence="1" type="ORF">SAMN05445060_3132</name>
</gene>
<keyword evidence="2" id="KW-1185">Reference proteome</keyword>
<dbReference type="EMBL" id="FTNT01000010">
    <property type="protein sequence ID" value="SIS16556.1"/>
    <property type="molecule type" value="Genomic_DNA"/>
</dbReference>
<dbReference type="AlphaFoldDB" id="A0A1N7GVH5"/>
<protein>
    <submittedName>
        <fullName evidence="1">Uncharacterized protein</fullName>
    </submittedName>
</protein>
<accession>A0A1N7GVH5</accession>
<organism evidence="1 2">
    <name type="scientific">Williamsia sterculiae</name>
    <dbReference type="NCBI Taxonomy" id="1344003"/>
    <lineage>
        <taxon>Bacteria</taxon>
        <taxon>Bacillati</taxon>
        <taxon>Actinomycetota</taxon>
        <taxon>Actinomycetes</taxon>
        <taxon>Mycobacteriales</taxon>
        <taxon>Nocardiaceae</taxon>
        <taxon>Williamsia</taxon>
    </lineage>
</organism>
<evidence type="ECO:0000313" key="2">
    <source>
        <dbReference type="Proteomes" id="UP000186218"/>
    </source>
</evidence>
<dbReference type="Proteomes" id="UP000186218">
    <property type="component" value="Unassembled WGS sequence"/>
</dbReference>
<dbReference type="STRING" id="1344003.SAMN05445060_3132"/>
<sequence length="146" mass="15560">MSATRHRLDTAPGGLSTLVDRVTQAHVHRAARSVTLLALDFTRVHTDPSVAKLLDEWANQSASSAQIVLQAAGVRSRYDQLAFTRSEQGDPAGYVDSFQKARAMACLAYAAGDGGREALREVAYEGYAATGDAEVIASLLDDHTGL</sequence>
<evidence type="ECO:0000313" key="1">
    <source>
        <dbReference type="EMBL" id="SIS16556.1"/>
    </source>
</evidence>
<proteinExistence type="predicted"/>
<name>A0A1N7GVH5_9NOCA</name>
<reference evidence="1 2" key="1">
    <citation type="submission" date="2017-01" db="EMBL/GenBank/DDBJ databases">
        <authorList>
            <person name="Mah S.A."/>
            <person name="Swanson W.J."/>
            <person name="Moy G.W."/>
            <person name="Vacquier V.D."/>
        </authorList>
    </citation>
    <scope>NUCLEOTIDE SEQUENCE [LARGE SCALE GENOMIC DNA]</scope>
    <source>
        <strain evidence="1 2">CPCC 203464</strain>
    </source>
</reference>